<accession>A0A8X7MHS8</accession>
<feature type="compositionally biased region" description="Acidic residues" evidence="1">
    <location>
        <begin position="68"/>
        <end position="80"/>
    </location>
</feature>
<gene>
    <name evidence="2" type="ORF">A4X06_0g9713</name>
</gene>
<feature type="compositionally biased region" description="Basic and acidic residues" evidence="1">
    <location>
        <begin position="81"/>
        <end position="90"/>
    </location>
</feature>
<evidence type="ECO:0000256" key="1">
    <source>
        <dbReference type="SAM" id="MobiDB-lite"/>
    </source>
</evidence>
<evidence type="ECO:0000313" key="3">
    <source>
        <dbReference type="Proteomes" id="UP000077684"/>
    </source>
</evidence>
<name>A0A8X7MHS8_9BASI</name>
<reference evidence="2" key="1">
    <citation type="submission" date="2016-04" db="EMBL/GenBank/DDBJ databases">
        <authorList>
            <person name="Nguyen H.D."/>
            <person name="Samba Siva P."/>
            <person name="Cullis J."/>
            <person name="Levesque C.A."/>
            <person name="Hambleton S."/>
        </authorList>
    </citation>
    <scope>NUCLEOTIDE SEQUENCE</scope>
    <source>
        <strain evidence="2">DAOMC 236426</strain>
    </source>
</reference>
<evidence type="ECO:0000313" key="2">
    <source>
        <dbReference type="EMBL" id="KAE8235931.1"/>
    </source>
</evidence>
<dbReference type="EMBL" id="LWDE02003222">
    <property type="protein sequence ID" value="KAE8235931.1"/>
    <property type="molecule type" value="Genomic_DNA"/>
</dbReference>
<sequence length="119" mass="12764">MVDPDPGAAMDKVDEPDMGCGGDARRSCLLMGPLDTGIDTVGDEEETPDEHGALPDPTLAKLLRSGNDESDPDEEPDNELNSDHVVKESSESESAEATEAGGETRRRLYGLMYARKGRT</sequence>
<dbReference type="Proteomes" id="UP000077684">
    <property type="component" value="Unassembled WGS sequence"/>
</dbReference>
<proteinExistence type="predicted"/>
<reference evidence="2" key="2">
    <citation type="journal article" date="2019" name="IMA Fungus">
        <title>Genome sequencing and comparison of five Tilletia species to identify candidate genes for the detection of regulated species infecting wheat.</title>
        <authorList>
            <person name="Nguyen H.D.T."/>
            <person name="Sultana T."/>
            <person name="Kesanakurti P."/>
            <person name="Hambleton S."/>
        </authorList>
    </citation>
    <scope>NUCLEOTIDE SEQUENCE</scope>
    <source>
        <strain evidence="2">DAOMC 236426</strain>
    </source>
</reference>
<feature type="region of interest" description="Disordered" evidence="1">
    <location>
        <begin position="1"/>
        <end position="107"/>
    </location>
</feature>
<comment type="caution">
    <text evidence="2">The sequence shown here is derived from an EMBL/GenBank/DDBJ whole genome shotgun (WGS) entry which is preliminary data.</text>
</comment>
<organism evidence="2 3">
    <name type="scientific">Tilletia controversa</name>
    <name type="common">dwarf bunt fungus</name>
    <dbReference type="NCBI Taxonomy" id="13291"/>
    <lineage>
        <taxon>Eukaryota</taxon>
        <taxon>Fungi</taxon>
        <taxon>Dikarya</taxon>
        <taxon>Basidiomycota</taxon>
        <taxon>Ustilaginomycotina</taxon>
        <taxon>Exobasidiomycetes</taxon>
        <taxon>Tilletiales</taxon>
        <taxon>Tilletiaceae</taxon>
        <taxon>Tilletia</taxon>
    </lineage>
</organism>
<protein>
    <submittedName>
        <fullName evidence="2">Uncharacterized protein</fullName>
    </submittedName>
</protein>
<dbReference type="AlphaFoldDB" id="A0A8X7MHS8"/>
<keyword evidence="3" id="KW-1185">Reference proteome</keyword>